<gene>
    <name evidence="6" type="ORF">AB6724_11235</name>
</gene>
<organism evidence="6 7">
    <name type="scientific">Comamonas guangdongensis</name>
    <dbReference type="NCBI Taxonomy" id="510515"/>
    <lineage>
        <taxon>Bacteria</taxon>
        <taxon>Pseudomonadati</taxon>
        <taxon>Pseudomonadota</taxon>
        <taxon>Betaproteobacteria</taxon>
        <taxon>Burkholderiales</taxon>
        <taxon>Comamonadaceae</taxon>
        <taxon>Comamonas</taxon>
    </lineage>
</organism>
<dbReference type="InterPro" id="IPR018490">
    <property type="entry name" value="cNMP-bd_dom_sf"/>
</dbReference>
<keyword evidence="3" id="KW-0804">Transcription</keyword>
<dbReference type="RefSeq" id="WP_369338604.1">
    <property type="nucleotide sequence ID" value="NZ_JBFYGN010000010.1"/>
</dbReference>
<dbReference type="InterPro" id="IPR036390">
    <property type="entry name" value="WH_DNA-bd_sf"/>
</dbReference>
<evidence type="ECO:0000259" key="5">
    <source>
        <dbReference type="PROSITE" id="PS51063"/>
    </source>
</evidence>
<proteinExistence type="predicted"/>
<evidence type="ECO:0000256" key="2">
    <source>
        <dbReference type="ARBA" id="ARBA00023125"/>
    </source>
</evidence>
<dbReference type="Proteomes" id="UP001561046">
    <property type="component" value="Unassembled WGS sequence"/>
</dbReference>
<keyword evidence="1" id="KW-0805">Transcription regulation</keyword>
<evidence type="ECO:0000256" key="3">
    <source>
        <dbReference type="ARBA" id="ARBA00023163"/>
    </source>
</evidence>
<comment type="caution">
    <text evidence="6">The sequence shown here is derived from an EMBL/GenBank/DDBJ whole genome shotgun (WGS) entry which is preliminary data.</text>
</comment>
<feature type="domain" description="HTH crp-type" evidence="5">
    <location>
        <begin position="155"/>
        <end position="223"/>
    </location>
</feature>
<dbReference type="InterPro" id="IPR000595">
    <property type="entry name" value="cNMP-bd_dom"/>
</dbReference>
<evidence type="ECO:0000259" key="4">
    <source>
        <dbReference type="PROSITE" id="PS50042"/>
    </source>
</evidence>
<dbReference type="PROSITE" id="PS51063">
    <property type="entry name" value="HTH_CRP_2"/>
    <property type="match status" value="1"/>
</dbReference>
<evidence type="ECO:0000256" key="1">
    <source>
        <dbReference type="ARBA" id="ARBA00023015"/>
    </source>
</evidence>
<dbReference type="CDD" id="cd00038">
    <property type="entry name" value="CAP_ED"/>
    <property type="match status" value="1"/>
</dbReference>
<dbReference type="SUPFAM" id="SSF51206">
    <property type="entry name" value="cAMP-binding domain-like"/>
    <property type="match status" value="1"/>
</dbReference>
<keyword evidence="2" id="KW-0238">DNA-binding</keyword>
<evidence type="ECO:0000313" key="7">
    <source>
        <dbReference type="Proteomes" id="UP001561046"/>
    </source>
</evidence>
<sequence>MIMPTTRAPKGCNTCARELHCLLGRLPSDVHRLWQPHITEKIFHKGELLLQQGRIATELKIIKVGTALVLRQGEDGLQRPVGLFGSAQTLGSAALLGEPAQLSCQAIAPGRACVVPIETIKRLGLVDVPLLQAVAAGYARSQAQLADWARIVRIRGATGQLAAALLQLARVQGSSLVRLPSHAILAELLATTRETVARSLRSLAQQDSVLRRDRWHCEIHAPALLALSAAGRAPR</sequence>
<dbReference type="EMBL" id="JBFYGN010000010">
    <property type="protein sequence ID" value="MEX8193411.1"/>
    <property type="molecule type" value="Genomic_DNA"/>
</dbReference>
<dbReference type="InterPro" id="IPR014710">
    <property type="entry name" value="RmlC-like_jellyroll"/>
</dbReference>
<protein>
    <submittedName>
        <fullName evidence="6">Crp/Fnr family transcriptional regulator</fullName>
    </submittedName>
</protein>
<dbReference type="InterPro" id="IPR012318">
    <property type="entry name" value="HTH_CRP"/>
</dbReference>
<reference evidence="6 7" key="1">
    <citation type="journal article" date="2013" name="Int. J. Syst. Evol. Microbiol.">
        <title>Comamonas guangdongensis sp. nov., isolated from subterranean forest sediment, and emended description of the genus Comamonas.</title>
        <authorList>
            <person name="Zhang J."/>
            <person name="Wang Y."/>
            <person name="Zhou S."/>
            <person name="Wu C."/>
            <person name="He J."/>
            <person name="Li F."/>
        </authorList>
    </citation>
    <scope>NUCLEOTIDE SEQUENCE [LARGE SCALE GENOMIC DNA]</scope>
    <source>
        <strain evidence="6 7">CCTCC AB2011133</strain>
    </source>
</reference>
<accession>A0ABV3ZUX6</accession>
<dbReference type="Gene3D" id="2.60.120.10">
    <property type="entry name" value="Jelly Rolls"/>
    <property type="match status" value="1"/>
</dbReference>
<keyword evidence="7" id="KW-1185">Reference proteome</keyword>
<dbReference type="Pfam" id="PF13545">
    <property type="entry name" value="HTH_Crp_2"/>
    <property type="match status" value="1"/>
</dbReference>
<feature type="domain" description="Cyclic nucleotide-binding" evidence="4">
    <location>
        <begin position="22"/>
        <end position="96"/>
    </location>
</feature>
<dbReference type="PROSITE" id="PS50042">
    <property type="entry name" value="CNMP_BINDING_3"/>
    <property type="match status" value="1"/>
</dbReference>
<name>A0ABV3ZUX6_9BURK</name>
<dbReference type="SUPFAM" id="SSF46785">
    <property type="entry name" value="Winged helix' DNA-binding domain"/>
    <property type="match status" value="1"/>
</dbReference>
<dbReference type="Pfam" id="PF00027">
    <property type="entry name" value="cNMP_binding"/>
    <property type="match status" value="1"/>
</dbReference>
<evidence type="ECO:0000313" key="6">
    <source>
        <dbReference type="EMBL" id="MEX8193411.1"/>
    </source>
</evidence>